<evidence type="ECO:0000313" key="6">
    <source>
        <dbReference type="Proteomes" id="UP000007041"/>
    </source>
</evidence>
<organism evidence="5 6">
    <name type="scientific">Acetoanaerobium sticklandii (strain ATCC 12662 / DSM 519 / JCM 1433 / CCUG 9281 / NCIMB 10654 / HF)</name>
    <name type="common">Clostridium sticklandii</name>
    <dbReference type="NCBI Taxonomy" id="499177"/>
    <lineage>
        <taxon>Bacteria</taxon>
        <taxon>Bacillati</taxon>
        <taxon>Bacillota</taxon>
        <taxon>Clostridia</taxon>
        <taxon>Peptostreptococcales</taxon>
        <taxon>Filifactoraceae</taxon>
        <taxon>Acetoanaerobium</taxon>
    </lineage>
</organism>
<dbReference type="Gene3D" id="3.90.120.10">
    <property type="entry name" value="DNA Methylase, subunit A, domain 2"/>
    <property type="match status" value="1"/>
</dbReference>
<dbReference type="HOGENOM" id="CLU_109732_0_0_9"/>
<sequence length="219" mass="25053">MKTTEDDKYYSWINKYGFFASAFPVEDVHNKKKIASGYIGKEEFKDLADFSNEFASSFFNSGVMFNGIFYSEEMTPTTVNPKTLGDIQLKDDVDSKYFLNCSLEKWTYLKDSKKVPRVKPNGEEYYYSEGSMAFSDRLDLPARTMLTSETSVNRSTHVIEDFKTKKLRLLTPVEAEGLNGFPDNWTDTGMPEKFRYFTMGNALVVPVITSIGNKLLEIL</sequence>
<protein>
    <submittedName>
        <fullName evidence="5">Modification methylase Sau3AI (Cytosine-specific methyltransferase Sau3AI) (M.Sau3AI)</fullName>
        <ecNumber evidence="5">2.1.1.37</ecNumber>
    </submittedName>
</protein>
<dbReference type="REBASE" id="28780">
    <property type="entry name" value="M.CstSORF811P"/>
</dbReference>
<name>E3PWX2_ACESD</name>
<dbReference type="InterPro" id="IPR029063">
    <property type="entry name" value="SAM-dependent_MTases_sf"/>
</dbReference>
<dbReference type="EC" id="2.1.1.37" evidence="5"/>
<reference evidence="6" key="1">
    <citation type="journal article" date="2010" name="BMC Genomics">
        <title>Clostridium sticklandii, a specialist in amino acid degradation:revisiting its metabolism through its genome sequence.</title>
        <authorList>
            <person name="Fonknechten N."/>
            <person name="Chaussonnerie S."/>
            <person name="Tricot S."/>
            <person name="Lajus A."/>
            <person name="Andreesen J.R."/>
            <person name="Perchat N."/>
            <person name="Pelletier E."/>
            <person name="Gouyvenoux M."/>
            <person name="Barbe V."/>
            <person name="Salanoubat M."/>
            <person name="Le Paslier D."/>
            <person name="Weissenbach J."/>
            <person name="Cohen G.N."/>
            <person name="Kreimeyer A."/>
        </authorList>
    </citation>
    <scope>NUCLEOTIDE SEQUENCE [LARGE SCALE GENOMIC DNA]</scope>
    <source>
        <strain evidence="6">ATCC 12662 / DSM 519 / JCM 1433 / CCUG 9281 / NCIMB 10654 / HF</strain>
    </source>
</reference>
<evidence type="ECO:0000256" key="3">
    <source>
        <dbReference type="ARBA" id="ARBA00022691"/>
    </source>
</evidence>
<dbReference type="AlphaFoldDB" id="E3PWX2"/>
<dbReference type="STRING" id="1511.CLOST_0811"/>
<dbReference type="GO" id="GO:0003886">
    <property type="term" value="F:DNA (cytosine-5-)-methyltransferase activity"/>
    <property type="evidence" value="ECO:0007669"/>
    <property type="project" value="UniProtKB-EC"/>
</dbReference>
<dbReference type="EMBL" id="FP565809">
    <property type="protein sequence ID" value="CBH20937.1"/>
    <property type="molecule type" value="Genomic_DNA"/>
</dbReference>
<proteinExistence type="predicted"/>
<evidence type="ECO:0000313" key="5">
    <source>
        <dbReference type="EMBL" id="CBH20937.1"/>
    </source>
</evidence>
<dbReference type="InterPro" id="IPR031303">
    <property type="entry name" value="C5_meth_CS"/>
</dbReference>
<dbReference type="Proteomes" id="UP000007041">
    <property type="component" value="Chromosome"/>
</dbReference>
<keyword evidence="1 5" id="KW-0489">Methyltransferase</keyword>
<dbReference type="eggNOG" id="COG0270">
    <property type="taxonomic scope" value="Bacteria"/>
</dbReference>
<dbReference type="InterPro" id="IPR001525">
    <property type="entry name" value="C5_MeTfrase"/>
</dbReference>
<keyword evidence="3" id="KW-0949">S-adenosyl-L-methionine</keyword>
<dbReference type="PROSITE" id="PS00095">
    <property type="entry name" value="C5_MTASE_2"/>
    <property type="match status" value="1"/>
</dbReference>
<dbReference type="SUPFAM" id="SSF53335">
    <property type="entry name" value="S-adenosyl-L-methionine-dependent methyltransferases"/>
    <property type="match status" value="1"/>
</dbReference>
<evidence type="ECO:0000256" key="1">
    <source>
        <dbReference type="ARBA" id="ARBA00022603"/>
    </source>
</evidence>
<dbReference type="GO" id="GO:0032259">
    <property type="term" value="P:methylation"/>
    <property type="evidence" value="ECO:0007669"/>
    <property type="project" value="UniProtKB-KW"/>
</dbReference>
<accession>E3PWX2</accession>
<dbReference type="KEGG" id="cst:CLOST_0811"/>
<gene>
    <name evidence="5" type="ordered locus">CLOST_0811</name>
</gene>
<dbReference type="GO" id="GO:0009307">
    <property type="term" value="P:DNA restriction-modification system"/>
    <property type="evidence" value="ECO:0007669"/>
    <property type="project" value="UniProtKB-KW"/>
</dbReference>
<keyword evidence="4" id="KW-0680">Restriction system</keyword>
<dbReference type="Pfam" id="PF00145">
    <property type="entry name" value="DNA_methylase"/>
    <property type="match status" value="1"/>
</dbReference>
<dbReference type="BioCyc" id="CSTI499177:GJE9-855-MONOMER"/>
<evidence type="ECO:0000256" key="4">
    <source>
        <dbReference type="ARBA" id="ARBA00022747"/>
    </source>
</evidence>
<keyword evidence="2 5" id="KW-0808">Transferase</keyword>
<keyword evidence="6" id="KW-1185">Reference proteome</keyword>
<evidence type="ECO:0000256" key="2">
    <source>
        <dbReference type="ARBA" id="ARBA00022679"/>
    </source>
</evidence>